<keyword evidence="5" id="KW-0812">Transmembrane</keyword>
<dbReference type="PANTHER" id="PTHR24220:SF86">
    <property type="entry name" value="ABC TRANSPORTER ABCH.1"/>
    <property type="match status" value="1"/>
</dbReference>
<keyword evidence="10" id="KW-1185">Reference proteome</keyword>
<dbReference type="PROSITE" id="PS00211">
    <property type="entry name" value="ABC_TRANSPORTER_1"/>
    <property type="match status" value="1"/>
</dbReference>
<dbReference type="PANTHER" id="PTHR24220">
    <property type="entry name" value="IMPORT ATP-BINDING PROTEIN"/>
    <property type="match status" value="1"/>
</dbReference>
<evidence type="ECO:0000259" key="8">
    <source>
        <dbReference type="PROSITE" id="PS50893"/>
    </source>
</evidence>
<dbReference type="InterPro" id="IPR003439">
    <property type="entry name" value="ABC_transporter-like_ATP-bd"/>
</dbReference>
<dbReference type="CDD" id="cd03255">
    <property type="entry name" value="ABC_MJ0796_LolCDE_FtsE"/>
    <property type="match status" value="1"/>
</dbReference>
<keyword evidence="2" id="KW-1003">Cell membrane</keyword>
<proteinExistence type="inferred from homology"/>
<accession>A0A7X2IKP1</accession>
<evidence type="ECO:0000256" key="7">
    <source>
        <dbReference type="ARBA" id="ARBA00038388"/>
    </source>
</evidence>
<comment type="caution">
    <text evidence="9">The sequence shown here is derived from an EMBL/GenBank/DDBJ whole genome shotgun (WGS) entry which is preliminary data.</text>
</comment>
<evidence type="ECO:0000313" key="9">
    <source>
        <dbReference type="EMBL" id="MRV71749.1"/>
    </source>
</evidence>
<evidence type="ECO:0000256" key="3">
    <source>
        <dbReference type="ARBA" id="ARBA00022741"/>
    </source>
</evidence>
<dbReference type="InterPro" id="IPR017911">
    <property type="entry name" value="MacB-like_ATP-bd"/>
</dbReference>
<gene>
    <name evidence="9" type="ORF">GJ700_08410</name>
</gene>
<keyword evidence="3" id="KW-0547">Nucleotide-binding</keyword>
<dbReference type="PROSITE" id="PS50893">
    <property type="entry name" value="ABC_TRANSPORTER_2"/>
    <property type="match status" value="1"/>
</dbReference>
<keyword evidence="5" id="KW-0472">Membrane</keyword>
<comment type="similarity">
    <text evidence="7">Belongs to the ABC transporter superfamily. Macrolide exporter (TC 3.A.1.122) family.</text>
</comment>
<dbReference type="SUPFAM" id="SSF52540">
    <property type="entry name" value="P-loop containing nucleoside triphosphate hydrolases"/>
    <property type="match status" value="1"/>
</dbReference>
<dbReference type="GO" id="GO:0022857">
    <property type="term" value="F:transmembrane transporter activity"/>
    <property type="evidence" value="ECO:0007669"/>
    <property type="project" value="TreeGrafter"/>
</dbReference>
<dbReference type="Proteomes" id="UP000446768">
    <property type="component" value="Unassembled WGS sequence"/>
</dbReference>
<keyword evidence="1" id="KW-0813">Transport</keyword>
<dbReference type="InterPro" id="IPR027417">
    <property type="entry name" value="P-loop_NTPase"/>
</dbReference>
<evidence type="ECO:0000256" key="2">
    <source>
        <dbReference type="ARBA" id="ARBA00022475"/>
    </source>
</evidence>
<dbReference type="GO" id="GO:0005886">
    <property type="term" value="C:plasma membrane"/>
    <property type="evidence" value="ECO:0007669"/>
    <property type="project" value="TreeGrafter"/>
</dbReference>
<dbReference type="InterPro" id="IPR017871">
    <property type="entry name" value="ABC_transporter-like_CS"/>
</dbReference>
<sequence length="228" mass="24323">MIRLAGAGKTYAGNGATCTALSGFSLQVARGEFVAVTGQSGSGKSTVLNLLGGLDRPSTGEVWVDGQAVHALPERDLARWRGRAVGIVFQFFQLMPSLTAVENVMLPMDLAGCWPARERRGRALALLERLDIPEQADRLPGAMSGGQQQRVAVARALANAPALLLADEPTGNLDTRNAAALLDLLDELVADGQTLVMVTHDPAVLRRAHRTVTLVDGRMVDEREVRHG</sequence>
<evidence type="ECO:0000256" key="5">
    <source>
        <dbReference type="ARBA" id="ARBA00022989"/>
    </source>
</evidence>
<dbReference type="InterPro" id="IPR015854">
    <property type="entry name" value="ABC_transpr_LolD-like"/>
</dbReference>
<evidence type="ECO:0000313" key="10">
    <source>
        <dbReference type="Proteomes" id="UP000446768"/>
    </source>
</evidence>
<protein>
    <submittedName>
        <fullName evidence="9">ATP-binding cassette domain-containing protein</fullName>
    </submittedName>
</protein>
<dbReference type="GO" id="GO:0098796">
    <property type="term" value="C:membrane protein complex"/>
    <property type="evidence" value="ECO:0007669"/>
    <property type="project" value="UniProtKB-ARBA"/>
</dbReference>
<name>A0A7X2IKP1_9BURK</name>
<dbReference type="Gene3D" id="3.40.50.300">
    <property type="entry name" value="P-loop containing nucleotide triphosphate hydrolases"/>
    <property type="match status" value="1"/>
</dbReference>
<dbReference type="GO" id="GO:0046677">
    <property type="term" value="P:response to antibiotic"/>
    <property type="evidence" value="ECO:0007669"/>
    <property type="project" value="UniProtKB-KW"/>
</dbReference>
<keyword evidence="5" id="KW-1133">Transmembrane helix</keyword>
<reference evidence="9 10" key="1">
    <citation type="submission" date="2019-11" db="EMBL/GenBank/DDBJ databases">
        <title>Novel species isolated from a subtropical stream in China.</title>
        <authorList>
            <person name="Lu H."/>
        </authorList>
    </citation>
    <scope>NUCLEOTIDE SEQUENCE [LARGE SCALE GENOMIC DNA]</scope>
    <source>
        <strain evidence="9 10">FT92W</strain>
    </source>
</reference>
<feature type="domain" description="ABC transporter" evidence="8">
    <location>
        <begin position="2"/>
        <end position="225"/>
    </location>
</feature>
<organism evidence="9 10">
    <name type="scientific">Pseudoduganella rivuli</name>
    <dbReference type="NCBI Taxonomy" id="2666085"/>
    <lineage>
        <taxon>Bacteria</taxon>
        <taxon>Pseudomonadati</taxon>
        <taxon>Pseudomonadota</taxon>
        <taxon>Betaproteobacteria</taxon>
        <taxon>Burkholderiales</taxon>
        <taxon>Oxalobacteraceae</taxon>
        <taxon>Telluria group</taxon>
        <taxon>Pseudoduganella</taxon>
    </lineage>
</organism>
<dbReference type="SMART" id="SM00382">
    <property type="entry name" value="AAA"/>
    <property type="match status" value="1"/>
</dbReference>
<keyword evidence="6" id="KW-0046">Antibiotic resistance</keyword>
<evidence type="ECO:0000256" key="4">
    <source>
        <dbReference type="ARBA" id="ARBA00022840"/>
    </source>
</evidence>
<evidence type="ECO:0000256" key="1">
    <source>
        <dbReference type="ARBA" id="ARBA00022448"/>
    </source>
</evidence>
<dbReference type="EMBL" id="WKJJ01000004">
    <property type="protein sequence ID" value="MRV71749.1"/>
    <property type="molecule type" value="Genomic_DNA"/>
</dbReference>
<evidence type="ECO:0000256" key="6">
    <source>
        <dbReference type="ARBA" id="ARBA00023251"/>
    </source>
</evidence>
<dbReference type="GO" id="GO:0005524">
    <property type="term" value="F:ATP binding"/>
    <property type="evidence" value="ECO:0007669"/>
    <property type="project" value="UniProtKB-KW"/>
</dbReference>
<keyword evidence="4 9" id="KW-0067">ATP-binding</keyword>
<dbReference type="Pfam" id="PF00005">
    <property type="entry name" value="ABC_tran"/>
    <property type="match status" value="1"/>
</dbReference>
<dbReference type="GO" id="GO:0016887">
    <property type="term" value="F:ATP hydrolysis activity"/>
    <property type="evidence" value="ECO:0007669"/>
    <property type="project" value="InterPro"/>
</dbReference>
<dbReference type="InterPro" id="IPR003593">
    <property type="entry name" value="AAA+_ATPase"/>
</dbReference>
<dbReference type="AlphaFoldDB" id="A0A7X2IKP1"/>
<dbReference type="FunFam" id="3.40.50.300:FF:000032">
    <property type="entry name" value="Export ABC transporter ATP-binding protein"/>
    <property type="match status" value="1"/>
</dbReference>